<evidence type="ECO:0000313" key="10">
    <source>
        <dbReference type="Proteomes" id="UP000807504"/>
    </source>
</evidence>
<evidence type="ECO:0000256" key="6">
    <source>
        <dbReference type="ARBA" id="ARBA00023242"/>
    </source>
</evidence>
<evidence type="ECO:0000256" key="5">
    <source>
        <dbReference type="ARBA" id="ARBA00023125"/>
    </source>
</evidence>
<dbReference type="SUPFAM" id="SSF46689">
    <property type="entry name" value="Homeodomain-like"/>
    <property type="match status" value="1"/>
</dbReference>
<accession>A0A8T0G3R3</accession>
<dbReference type="EMBL" id="JABXBU010000001">
    <property type="protein sequence ID" value="KAF8797165.1"/>
    <property type="molecule type" value="Genomic_DNA"/>
</dbReference>
<evidence type="ECO:0000256" key="1">
    <source>
        <dbReference type="ARBA" id="ARBA00004123"/>
    </source>
</evidence>
<comment type="subcellular location">
    <subcellularLocation>
        <location evidence="1">Nucleus</location>
    </subcellularLocation>
</comment>
<dbReference type="InterPro" id="IPR017884">
    <property type="entry name" value="SANT_dom"/>
</dbReference>
<keyword evidence="4" id="KW-0862">Zinc</keyword>
<feature type="domain" description="SANT" evidence="8">
    <location>
        <begin position="140"/>
        <end position="192"/>
    </location>
</feature>
<dbReference type="GO" id="GO:0005654">
    <property type="term" value="C:nucleoplasm"/>
    <property type="evidence" value="ECO:0007669"/>
    <property type="project" value="TreeGrafter"/>
</dbReference>
<keyword evidence="6" id="KW-0539">Nucleus</keyword>
<sequence>MAMIWTKQKSETENAETAHHVSLVRIEEKSCKQFLPFFIDDDEEDAGSSRKKGSEIRVGNEYQCQVPDFIESDVPKRSSSPDTLLWNPKALPENVVDYYLRTVGYRNAVDEEKALWLLHQCEYNVDEAVRRHNFMPPVSRSNSSWSDCERNCFERGYRIYGKNFTSIQKMIRSKSAEDIIEYYYLWKNKRLKKSTMNGNSCVPKEKQ</sequence>
<protein>
    <submittedName>
        <fullName evidence="9">Mesoderm induction early response protein 2 like protein</fullName>
    </submittedName>
</protein>
<proteinExistence type="predicted"/>
<dbReference type="SMART" id="SM00717">
    <property type="entry name" value="SANT"/>
    <property type="match status" value="1"/>
</dbReference>
<dbReference type="InterPro" id="IPR009057">
    <property type="entry name" value="Homeodomain-like_sf"/>
</dbReference>
<evidence type="ECO:0000259" key="8">
    <source>
        <dbReference type="PROSITE" id="PS51293"/>
    </source>
</evidence>
<reference evidence="9" key="2">
    <citation type="submission" date="2020-06" db="EMBL/GenBank/DDBJ databases">
        <authorList>
            <person name="Sheffer M."/>
        </authorList>
    </citation>
    <scope>NUCLEOTIDE SEQUENCE</scope>
</reference>
<dbReference type="InterPro" id="IPR040138">
    <property type="entry name" value="MIER/MTA"/>
</dbReference>
<dbReference type="PANTHER" id="PTHR10865">
    <property type="entry name" value="METASTASIS-ASSOCIATED PROTEIN AND MESODERM INDUCTION EARLY RESPONSE PROTEIN"/>
    <property type="match status" value="1"/>
</dbReference>
<comment type="caution">
    <text evidence="9">The sequence shown here is derived from an EMBL/GenBank/DDBJ whole genome shotgun (WGS) entry which is preliminary data.</text>
</comment>
<dbReference type="Gene3D" id="4.10.1240.50">
    <property type="match status" value="1"/>
</dbReference>
<evidence type="ECO:0000259" key="7">
    <source>
        <dbReference type="PROSITE" id="PS51156"/>
    </source>
</evidence>
<dbReference type="InterPro" id="IPR000949">
    <property type="entry name" value="ELM2_dom"/>
</dbReference>
<dbReference type="FunFam" id="1.10.10.60:FF:000012">
    <property type="entry name" value="Metastasis-associated 1 family, member 3"/>
    <property type="match status" value="1"/>
</dbReference>
<dbReference type="GO" id="GO:0000122">
    <property type="term" value="P:negative regulation of transcription by RNA polymerase II"/>
    <property type="evidence" value="ECO:0007669"/>
    <property type="project" value="TreeGrafter"/>
</dbReference>
<dbReference type="GO" id="GO:0008270">
    <property type="term" value="F:zinc ion binding"/>
    <property type="evidence" value="ECO:0007669"/>
    <property type="project" value="UniProtKB-KW"/>
</dbReference>
<dbReference type="AlphaFoldDB" id="A0A8T0G3R3"/>
<dbReference type="PANTHER" id="PTHR10865:SF28">
    <property type="entry name" value="ELM2 DOMAIN-CONTAINING PROTEIN"/>
    <property type="match status" value="1"/>
</dbReference>
<dbReference type="PROSITE" id="PS51293">
    <property type="entry name" value="SANT"/>
    <property type="match status" value="1"/>
</dbReference>
<feature type="domain" description="ELM2" evidence="7">
    <location>
        <begin position="54"/>
        <end position="136"/>
    </location>
</feature>
<dbReference type="Proteomes" id="UP000807504">
    <property type="component" value="Unassembled WGS sequence"/>
</dbReference>
<name>A0A8T0G3R3_ARGBR</name>
<keyword evidence="5" id="KW-0238">DNA-binding</keyword>
<dbReference type="Gene3D" id="1.10.10.60">
    <property type="entry name" value="Homeodomain-like"/>
    <property type="match status" value="1"/>
</dbReference>
<dbReference type="GO" id="GO:0003714">
    <property type="term" value="F:transcription corepressor activity"/>
    <property type="evidence" value="ECO:0007669"/>
    <property type="project" value="TreeGrafter"/>
</dbReference>
<evidence type="ECO:0000313" key="9">
    <source>
        <dbReference type="EMBL" id="KAF8797165.1"/>
    </source>
</evidence>
<keyword evidence="10" id="KW-1185">Reference proteome</keyword>
<reference evidence="9" key="1">
    <citation type="journal article" date="2020" name="bioRxiv">
        <title>Chromosome-level reference genome of the European wasp spider Argiope bruennichi: a resource for studies on range expansion and evolutionary adaptation.</title>
        <authorList>
            <person name="Sheffer M.M."/>
            <person name="Hoppe A."/>
            <person name="Krehenwinkel H."/>
            <person name="Uhl G."/>
            <person name="Kuss A.W."/>
            <person name="Jensen L."/>
            <person name="Jensen C."/>
            <person name="Gillespie R.G."/>
            <person name="Hoff K.J."/>
            <person name="Prost S."/>
        </authorList>
    </citation>
    <scope>NUCLEOTIDE SEQUENCE</scope>
</reference>
<organism evidence="9 10">
    <name type="scientific">Argiope bruennichi</name>
    <name type="common">Wasp spider</name>
    <name type="synonym">Aranea bruennichi</name>
    <dbReference type="NCBI Taxonomy" id="94029"/>
    <lineage>
        <taxon>Eukaryota</taxon>
        <taxon>Metazoa</taxon>
        <taxon>Ecdysozoa</taxon>
        <taxon>Arthropoda</taxon>
        <taxon>Chelicerata</taxon>
        <taxon>Arachnida</taxon>
        <taxon>Araneae</taxon>
        <taxon>Araneomorphae</taxon>
        <taxon>Entelegynae</taxon>
        <taxon>Araneoidea</taxon>
        <taxon>Araneidae</taxon>
        <taxon>Argiope</taxon>
    </lineage>
</organism>
<dbReference type="SMART" id="SM01189">
    <property type="entry name" value="ELM2"/>
    <property type="match status" value="1"/>
</dbReference>
<dbReference type="GO" id="GO:0003677">
    <property type="term" value="F:DNA binding"/>
    <property type="evidence" value="ECO:0007669"/>
    <property type="project" value="UniProtKB-KW"/>
</dbReference>
<evidence type="ECO:0000256" key="2">
    <source>
        <dbReference type="ARBA" id="ARBA00022723"/>
    </source>
</evidence>
<keyword evidence="3" id="KW-0863">Zinc-finger</keyword>
<dbReference type="OMA" id="MNDENRS"/>
<evidence type="ECO:0000256" key="4">
    <source>
        <dbReference type="ARBA" id="ARBA00022833"/>
    </source>
</evidence>
<dbReference type="PROSITE" id="PS51156">
    <property type="entry name" value="ELM2"/>
    <property type="match status" value="1"/>
</dbReference>
<gene>
    <name evidence="9" type="ORF">HNY73_001460</name>
</gene>
<keyword evidence="2" id="KW-0479">Metal-binding</keyword>
<evidence type="ECO:0000256" key="3">
    <source>
        <dbReference type="ARBA" id="ARBA00022771"/>
    </source>
</evidence>
<dbReference type="Pfam" id="PF01448">
    <property type="entry name" value="ELM2"/>
    <property type="match status" value="1"/>
</dbReference>
<dbReference type="OrthoDB" id="5916873at2759"/>
<dbReference type="GO" id="GO:0042826">
    <property type="term" value="F:histone deacetylase binding"/>
    <property type="evidence" value="ECO:0007669"/>
    <property type="project" value="TreeGrafter"/>
</dbReference>
<dbReference type="Pfam" id="PF00249">
    <property type="entry name" value="Myb_DNA-binding"/>
    <property type="match status" value="1"/>
</dbReference>
<dbReference type="InterPro" id="IPR001005">
    <property type="entry name" value="SANT/Myb"/>
</dbReference>